<reference evidence="2" key="1">
    <citation type="submission" date="2014-12" db="EMBL/GenBank/DDBJ databases">
        <title>Insight into the proteome of Arion vulgaris.</title>
        <authorList>
            <person name="Aradska J."/>
            <person name="Bulat T."/>
            <person name="Smidak R."/>
            <person name="Sarate P."/>
            <person name="Gangsoo J."/>
            <person name="Sialana F."/>
            <person name="Bilban M."/>
            <person name="Lubec G."/>
        </authorList>
    </citation>
    <scope>NUCLEOTIDE SEQUENCE</scope>
    <source>
        <tissue evidence="2">Skin</tissue>
    </source>
</reference>
<gene>
    <name evidence="2" type="primary">ORF214949</name>
</gene>
<protein>
    <submittedName>
        <fullName evidence="2">Uncharacterized protein</fullName>
    </submittedName>
</protein>
<organism evidence="2">
    <name type="scientific">Arion vulgaris</name>
    <dbReference type="NCBI Taxonomy" id="1028688"/>
    <lineage>
        <taxon>Eukaryota</taxon>
        <taxon>Metazoa</taxon>
        <taxon>Spiralia</taxon>
        <taxon>Lophotrochozoa</taxon>
        <taxon>Mollusca</taxon>
        <taxon>Gastropoda</taxon>
        <taxon>Heterobranchia</taxon>
        <taxon>Euthyneura</taxon>
        <taxon>Panpulmonata</taxon>
        <taxon>Eupulmonata</taxon>
        <taxon>Stylommatophora</taxon>
        <taxon>Helicina</taxon>
        <taxon>Arionoidea</taxon>
        <taxon>Arionidae</taxon>
        <taxon>Arion</taxon>
    </lineage>
</organism>
<dbReference type="EMBL" id="HACG01050314">
    <property type="protein sequence ID" value="CEK97179.1"/>
    <property type="molecule type" value="Transcribed_RNA"/>
</dbReference>
<evidence type="ECO:0000256" key="1">
    <source>
        <dbReference type="SAM" id="MobiDB-lite"/>
    </source>
</evidence>
<accession>A0A0B7BVD7</accession>
<proteinExistence type="predicted"/>
<evidence type="ECO:0000313" key="2">
    <source>
        <dbReference type="EMBL" id="CEK97179.1"/>
    </source>
</evidence>
<feature type="non-terminal residue" evidence="2">
    <location>
        <position position="1"/>
    </location>
</feature>
<dbReference type="AlphaFoldDB" id="A0A0B7BVD7"/>
<sequence>ESLEPHRDSRGRSGSPFVAAFTDYRHEESQLQQTVTSQVSTTSSLKVNSNFATTVLPSEDGAANSIIREVAKNTRHANIPQPTYQVSSSSSLSALPDHRSAENKASTSARQ</sequence>
<feature type="region of interest" description="Disordered" evidence="1">
    <location>
        <begin position="74"/>
        <end position="111"/>
    </location>
</feature>
<feature type="non-terminal residue" evidence="2">
    <location>
        <position position="111"/>
    </location>
</feature>
<name>A0A0B7BVD7_9EUPU</name>